<evidence type="ECO:0000313" key="2">
    <source>
        <dbReference type="Proteomes" id="UP000735302"/>
    </source>
</evidence>
<organism evidence="1 2">
    <name type="scientific">Plakobranchus ocellatus</name>
    <dbReference type="NCBI Taxonomy" id="259542"/>
    <lineage>
        <taxon>Eukaryota</taxon>
        <taxon>Metazoa</taxon>
        <taxon>Spiralia</taxon>
        <taxon>Lophotrochozoa</taxon>
        <taxon>Mollusca</taxon>
        <taxon>Gastropoda</taxon>
        <taxon>Heterobranchia</taxon>
        <taxon>Euthyneura</taxon>
        <taxon>Panpulmonata</taxon>
        <taxon>Sacoglossa</taxon>
        <taxon>Placobranchoidea</taxon>
        <taxon>Plakobranchidae</taxon>
        <taxon>Plakobranchus</taxon>
    </lineage>
</organism>
<gene>
    <name evidence="1" type="ORF">PoB_002011800</name>
</gene>
<protein>
    <submittedName>
        <fullName evidence="1">Uncharacterized protein</fullName>
    </submittedName>
</protein>
<evidence type="ECO:0000313" key="1">
    <source>
        <dbReference type="EMBL" id="GFN93612.1"/>
    </source>
</evidence>
<accession>A0AAV3ZG94</accession>
<dbReference type="AlphaFoldDB" id="A0AAV3ZG94"/>
<proteinExistence type="predicted"/>
<sequence length="78" mass="8771">MKDGACETAQIYGTARHGTPRRPGAAPVLYLTPYSIVVAKPALVRPGINHRPPHRPLTSPVHWPPMLDHTLRSFYWFT</sequence>
<keyword evidence="2" id="KW-1185">Reference proteome</keyword>
<dbReference type="EMBL" id="BLXT01002362">
    <property type="protein sequence ID" value="GFN93612.1"/>
    <property type="molecule type" value="Genomic_DNA"/>
</dbReference>
<comment type="caution">
    <text evidence="1">The sequence shown here is derived from an EMBL/GenBank/DDBJ whole genome shotgun (WGS) entry which is preliminary data.</text>
</comment>
<dbReference type="Proteomes" id="UP000735302">
    <property type="component" value="Unassembled WGS sequence"/>
</dbReference>
<name>A0AAV3ZG94_9GAST</name>
<reference evidence="1 2" key="1">
    <citation type="journal article" date="2021" name="Elife">
        <title>Chloroplast acquisition without the gene transfer in kleptoplastic sea slugs, Plakobranchus ocellatus.</title>
        <authorList>
            <person name="Maeda T."/>
            <person name="Takahashi S."/>
            <person name="Yoshida T."/>
            <person name="Shimamura S."/>
            <person name="Takaki Y."/>
            <person name="Nagai Y."/>
            <person name="Toyoda A."/>
            <person name="Suzuki Y."/>
            <person name="Arimoto A."/>
            <person name="Ishii H."/>
            <person name="Satoh N."/>
            <person name="Nishiyama T."/>
            <person name="Hasebe M."/>
            <person name="Maruyama T."/>
            <person name="Minagawa J."/>
            <person name="Obokata J."/>
            <person name="Shigenobu S."/>
        </authorList>
    </citation>
    <scope>NUCLEOTIDE SEQUENCE [LARGE SCALE GENOMIC DNA]</scope>
</reference>